<sequence length="324" mass="35442">MLKANNRSDTGPGDVPHLRRMAYFAAVVETGSFTAAAERLGITKAVVSQQIARLEREFNTALLIRTTRHVQPTEAGYRFYQRCALILHEAGDAFAELAEAASEPSGLLRLTAPLDYGISVVVPALADFTRQYPRCKVDMKLSDQPLDLLSDNIELAIRVGWLTELHVQARQIVTFRQWLVAPAAWRERIAHLTSPAAITALPFIANTALRDPLHWVFSRPGADSCPVTVKADLFFSATFAVREAVRQGAGLSVLPDFAVAEDLARGHVIQVLPDWQLPGGGIHAVFPASRFRPAKVRAFVDLLAEREKTSSTAITPSLPAAGKF</sequence>
<dbReference type="GO" id="GO:0006351">
    <property type="term" value="P:DNA-templated transcription"/>
    <property type="evidence" value="ECO:0007669"/>
    <property type="project" value="TreeGrafter"/>
</dbReference>
<dbReference type="EMBL" id="CP025003">
    <property type="protein sequence ID" value="ATZ94137.1"/>
    <property type="molecule type" value="Genomic_DNA"/>
</dbReference>
<dbReference type="SUPFAM" id="SSF53850">
    <property type="entry name" value="Periplasmic binding protein-like II"/>
    <property type="match status" value="1"/>
</dbReference>
<dbReference type="InterPro" id="IPR036390">
    <property type="entry name" value="WH_DNA-bd_sf"/>
</dbReference>
<accession>A0A2K8QKT2</accession>
<keyword evidence="3" id="KW-0238">DNA-binding</keyword>
<dbReference type="Pfam" id="PF00126">
    <property type="entry name" value="HTH_1"/>
    <property type="match status" value="1"/>
</dbReference>
<evidence type="ECO:0000313" key="7">
    <source>
        <dbReference type="Proteomes" id="UP000231901"/>
    </source>
</evidence>
<evidence type="ECO:0000313" key="6">
    <source>
        <dbReference type="EMBL" id="ATZ94137.1"/>
    </source>
</evidence>
<dbReference type="PRINTS" id="PR00039">
    <property type="entry name" value="HTHLYSR"/>
</dbReference>
<dbReference type="SUPFAM" id="SSF46785">
    <property type="entry name" value="Winged helix' DNA-binding domain"/>
    <property type="match status" value="1"/>
</dbReference>
<dbReference type="Pfam" id="PF03466">
    <property type="entry name" value="LysR_substrate"/>
    <property type="match status" value="1"/>
</dbReference>
<dbReference type="AlphaFoldDB" id="A0A2K8QKT2"/>
<keyword evidence="4" id="KW-0804">Transcription</keyword>
<dbReference type="RefSeq" id="WP_100849384.1">
    <property type="nucleotide sequence ID" value="NZ_BMJF01000001.1"/>
</dbReference>
<reference evidence="7" key="1">
    <citation type="journal article" date="2018" name="Genome Announc.">
        <title>Complete genome sequence of a Dickeya fangzhongdai type strain causing bleeding canker of pear tree trunks.</title>
        <authorList>
            <person name="Zhao Y."/>
            <person name="Tian Y."/>
            <person name="Li X."/>
            <person name="Hu B."/>
        </authorList>
    </citation>
    <scope>NUCLEOTIDE SEQUENCE [LARGE SCALE GENOMIC DNA]</scope>
    <source>
        <strain evidence="7">DSM 101947</strain>
    </source>
</reference>
<dbReference type="GO" id="GO:0003700">
    <property type="term" value="F:DNA-binding transcription factor activity"/>
    <property type="evidence" value="ECO:0007669"/>
    <property type="project" value="InterPro"/>
</dbReference>
<proteinExistence type="inferred from homology"/>
<dbReference type="Gene3D" id="3.40.190.290">
    <property type="match status" value="1"/>
</dbReference>
<dbReference type="GO" id="GO:0043565">
    <property type="term" value="F:sequence-specific DNA binding"/>
    <property type="evidence" value="ECO:0007669"/>
    <property type="project" value="TreeGrafter"/>
</dbReference>
<gene>
    <name evidence="6" type="ORF">CVE23_09280</name>
</gene>
<name>A0A2K8QKT2_9GAMM</name>
<dbReference type="Gene3D" id="1.10.10.10">
    <property type="entry name" value="Winged helix-like DNA-binding domain superfamily/Winged helix DNA-binding domain"/>
    <property type="match status" value="1"/>
</dbReference>
<dbReference type="PANTHER" id="PTHR30537:SF66">
    <property type="entry name" value="IRON-REGULATED VIRULENCE REGULATORY PROTEIN IRGB"/>
    <property type="match status" value="1"/>
</dbReference>
<organism evidence="6 7">
    <name type="scientific">Dickeya fangzhongdai</name>
    <dbReference type="NCBI Taxonomy" id="1778540"/>
    <lineage>
        <taxon>Bacteria</taxon>
        <taxon>Pseudomonadati</taxon>
        <taxon>Pseudomonadota</taxon>
        <taxon>Gammaproteobacteria</taxon>
        <taxon>Enterobacterales</taxon>
        <taxon>Pectobacteriaceae</taxon>
        <taxon>Dickeya</taxon>
    </lineage>
</organism>
<dbReference type="InterPro" id="IPR058163">
    <property type="entry name" value="LysR-type_TF_proteobact-type"/>
</dbReference>
<evidence type="ECO:0000259" key="5">
    <source>
        <dbReference type="PROSITE" id="PS50931"/>
    </source>
</evidence>
<dbReference type="PANTHER" id="PTHR30537">
    <property type="entry name" value="HTH-TYPE TRANSCRIPTIONAL REGULATOR"/>
    <property type="match status" value="1"/>
</dbReference>
<evidence type="ECO:0000256" key="4">
    <source>
        <dbReference type="ARBA" id="ARBA00023163"/>
    </source>
</evidence>
<dbReference type="CDD" id="cd08422">
    <property type="entry name" value="PBP2_CrgA_like"/>
    <property type="match status" value="1"/>
</dbReference>
<dbReference type="FunFam" id="1.10.10.10:FF:000001">
    <property type="entry name" value="LysR family transcriptional regulator"/>
    <property type="match status" value="1"/>
</dbReference>
<evidence type="ECO:0000256" key="1">
    <source>
        <dbReference type="ARBA" id="ARBA00009437"/>
    </source>
</evidence>
<dbReference type="InterPro" id="IPR000847">
    <property type="entry name" value="LysR_HTH_N"/>
</dbReference>
<keyword evidence="2" id="KW-0805">Transcription regulation</keyword>
<dbReference type="InterPro" id="IPR036388">
    <property type="entry name" value="WH-like_DNA-bd_sf"/>
</dbReference>
<dbReference type="KEGG" id="dfn:CVE23_09280"/>
<dbReference type="PROSITE" id="PS50931">
    <property type="entry name" value="HTH_LYSR"/>
    <property type="match status" value="1"/>
</dbReference>
<dbReference type="Proteomes" id="UP000231901">
    <property type="component" value="Chromosome"/>
</dbReference>
<keyword evidence="7" id="KW-1185">Reference proteome</keyword>
<comment type="similarity">
    <text evidence="1">Belongs to the LysR transcriptional regulatory family.</text>
</comment>
<feature type="domain" description="HTH lysR-type" evidence="5">
    <location>
        <begin position="16"/>
        <end position="73"/>
    </location>
</feature>
<dbReference type="GeneID" id="66564522"/>
<evidence type="ECO:0000256" key="2">
    <source>
        <dbReference type="ARBA" id="ARBA00023015"/>
    </source>
</evidence>
<dbReference type="InterPro" id="IPR005119">
    <property type="entry name" value="LysR_subst-bd"/>
</dbReference>
<evidence type="ECO:0000256" key="3">
    <source>
        <dbReference type="ARBA" id="ARBA00023125"/>
    </source>
</evidence>
<protein>
    <submittedName>
        <fullName evidence="6">LysR family transcriptional regulator</fullName>
    </submittedName>
</protein>